<keyword evidence="3" id="KW-0963">Cytoplasm</keyword>
<dbReference type="Pfam" id="PF13336">
    <property type="entry name" value="AcetylCoA_hyd_C"/>
    <property type="match status" value="1"/>
</dbReference>
<proteinExistence type="inferred from homology"/>
<dbReference type="SUPFAM" id="SSF100950">
    <property type="entry name" value="NagB/RpiA/CoA transferase-like"/>
    <property type="match status" value="2"/>
</dbReference>
<organism evidence="6 7">
    <name type="scientific">Megasphaera hominis</name>
    <dbReference type="NCBI Taxonomy" id="159836"/>
    <lineage>
        <taxon>Bacteria</taxon>
        <taxon>Bacillati</taxon>
        <taxon>Bacillota</taxon>
        <taxon>Negativicutes</taxon>
        <taxon>Veillonellales</taxon>
        <taxon>Veillonellaceae</taxon>
        <taxon>Megasphaera</taxon>
    </lineage>
</organism>
<dbReference type="EC" id="2.8.3.-" evidence="3"/>
<evidence type="ECO:0000259" key="5">
    <source>
        <dbReference type="Pfam" id="PF13336"/>
    </source>
</evidence>
<keyword evidence="7" id="KW-1185">Reference proteome</keyword>
<dbReference type="InterPro" id="IPR037171">
    <property type="entry name" value="NagB/RpiA_transferase-like"/>
</dbReference>
<evidence type="ECO:0000259" key="4">
    <source>
        <dbReference type="Pfam" id="PF02550"/>
    </source>
</evidence>
<keyword evidence="3" id="KW-0443">Lipid metabolism</keyword>
<comment type="catalytic activity">
    <reaction evidence="3">
        <text>butanoate + acetyl-CoA = butanoyl-CoA + acetate</text>
        <dbReference type="Rhea" id="RHEA:30071"/>
        <dbReference type="ChEBI" id="CHEBI:17968"/>
        <dbReference type="ChEBI" id="CHEBI:30089"/>
        <dbReference type="ChEBI" id="CHEBI:57288"/>
        <dbReference type="ChEBI" id="CHEBI:57371"/>
    </reaction>
</comment>
<feature type="binding site" evidence="3">
    <location>
        <begin position="223"/>
        <end position="227"/>
    </location>
    <ligand>
        <name>CoA</name>
        <dbReference type="ChEBI" id="CHEBI:57287"/>
    </ligand>
</feature>
<name>A0ABR6VKS7_9FIRM</name>
<comment type="similarity">
    <text evidence="1 3">Belongs to the acetyl-CoA hydrolase/transferase family.</text>
</comment>
<reference evidence="6 7" key="1">
    <citation type="submission" date="2020-08" db="EMBL/GenBank/DDBJ databases">
        <authorList>
            <person name="Liu C."/>
            <person name="Sun Q."/>
        </authorList>
    </citation>
    <scope>NUCLEOTIDE SEQUENCE [LARGE SCALE GENOMIC DNA]</scope>
    <source>
        <strain evidence="6 7">NSJ-59</strain>
    </source>
</reference>
<comment type="pathway">
    <text evidence="3">Lipid metabolism; butanoate metabolism.</text>
</comment>
<sequence>MVNDVSEWTEMYQQKLTTPEEAVKLVKDGDWVEYGMTTSQPVLLDAALAARKEELKDIKVRETMSLFPRKVVECDPMRDTFTVSNWHMSGYDRKACAQGAMNFSPMCFRNQPSIYRDLLDVDVAMITVASMDGHGYFNFGLCAAATEAMVQKAKKVIVEVNPNMPRCLGGLGEAIHISDVDAIVEAPGIAIPTIPFVAGDEIDAMIAKPIVEAIPDGATLQLGIGGLPNSVGAMIAKSDLKDLGFHTEMLVDAFYLMYKEGRLTNKAKRLNRNKGVYSFALGSQKLYDWIDDNPSLAAFPIDYVNDPAVIGQMDNFISINSCIEVDLFGQVSAESKGPHQISGTGGQLDFTDGAYRSRGGKGIIAMHSTHTDKKSGVTTSNICPTLAQGTTVTDPRSQTCWIATEYGMVNLMGKSTWERAEALISIAHPDFRDELIKKAEEMKIWRYSNKK</sequence>
<gene>
    <name evidence="6" type="ORF">H8J70_11545</name>
</gene>
<protein>
    <recommendedName>
        <fullName evidence="3">Probable butyrate:acetyl-CoA coenzyme A-transferase</fullName>
        <shortName evidence="3">Butyrate CoA-transferase</shortName>
        <ecNumber evidence="3">2.8.3.-</ecNumber>
    </recommendedName>
</protein>
<feature type="domain" description="Acetyl-CoA hydrolase/transferase C-terminal" evidence="5">
    <location>
        <begin position="282"/>
        <end position="439"/>
    </location>
</feature>
<comment type="caution">
    <text evidence="6">The sequence shown here is derived from an EMBL/GenBank/DDBJ whole genome shotgun (WGS) entry which is preliminary data.</text>
</comment>
<evidence type="ECO:0000256" key="2">
    <source>
        <dbReference type="ARBA" id="ARBA00022679"/>
    </source>
</evidence>
<keyword evidence="2 3" id="KW-0808">Transferase</keyword>
<feature type="domain" description="Acetyl-CoA hydrolase/transferase N-terminal" evidence="4">
    <location>
        <begin position="10"/>
        <end position="195"/>
    </location>
</feature>
<feature type="binding site" evidence="3">
    <location>
        <position position="346"/>
    </location>
    <ligand>
        <name>CoA</name>
        <dbReference type="ChEBI" id="CHEBI:57287"/>
    </ligand>
</feature>
<keyword evidence="3" id="KW-0276">Fatty acid metabolism</keyword>
<dbReference type="InterPro" id="IPR046433">
    <property type="entry name" value="ActCoA_hydro"/>
</dbReference>
<dbReference type="InterPro" id="IPR026888">
    <property type="entry name" value="AcetylCoA_hyd_C"/>
</dbReference>
<accession>A0ABR6VKS7</accession>
<dbReference type="InterPro" id="IPR023990">
    <property type="entry name" value="Butryl-CoA_acetate_CoA_Tfrase"/>
</dbReference>
<evidence type="ECO:0000313" key="6">
    <source>
        <dbReference type="EMBL" id="MBC3537873.1"/>
    </source>
</evidence>
<evidence type="ECO:0000256" key="3">
    <source>
        <dbReference type="HAMAP-Rule" id="MF_03228"/>
    </source>
</evidence>
<dbReference type="HAMAP" id="MF_03228">
    <property type="entry name" value="But_CoA_trans"/>
    <property type="match status" value="1"/>
</dbReference>
<dbReference type="Gene3D" id="3.40.1080.20">
    <property type="entry name" value="Acetyl-CoA hydrolase/transferase C-terminal domain"/>
    <property type="match status" value="1"/>
</dbReference>
<dbReference type="InterPro" id="IPR038460">
    <property type="entry name" value="AcetylCoA_hyd_C_sf"/>
</dbReference>
<dbReference type="Proteomes" id="UP000606870">
    <property type="component" value="Unassembled WGS sequence"/>
</dbReference>
<comment type="subcellular location">
    <subcellularLocation>
        <location evidence="3">Cytoplasm</location>
    </subcellularLocation>
</comment>
<feature type="active site" description="5-glutamyl coenzyme A thioester intermediate" evidence="3">
    <location>
        <position position="248"/>
    </location>
</feature>
<dbReference type="PANTHER" id="PTHR21432">
    <property type="entry name" value="ACETYL-COA HYDROLASE-RELATED"/>
    <property type="match status" value="1"/>
</dbReference>
<dbReference type="PANTHER" id="PTHR21432:SF20">
    <property type="entry name" value="ACETYL-COA HYDROLASE"/>
    <property type="match status" value="1"/>
</dbReference>
<dbReference type="Gene3D" id="3.40.1080.10">
    <property type="entry name" value="Glutaconate Coenzyme A-transferase"/>
    <property type="match status" value="1"/>
</dbReference>
<comment type="function">
    <text evidence="3">Coenzyme A-transferase that converts butyrate to butyryl-CoA.</text>
</comment>
<dbReference type="Pfam" id="PF02550">
    <property type="entry name" value="AcetylCoA_hydro"/>
    <property type="match status" value="1"/>
</dbReference>
<feature type="binding site" evidence="3">
    <location>
        <position position="323"/>
    </location>
    <ligand>
        <name>CoA</name>
        <dbReference type="ChEBI" id="CHEBI:57287"/>
    </ligand>
</feature>
<evidence type="ECO:0000313" key="7">
    <source>
        <dbReference type="Proteomes" id="UP000606870"/>
    </source>
</evidence>
<dbReference type="InterPro" id="IPR003702">
    <property type="entry name" value="ActCoA_hydro_N"/>
</dbReference>
<evidence type="ECO:0000256" key="1">
    <source>
        <dbReference type="ARBA" id="ARBA00009632"/>
    </source>
</evidence>
<dbReference type="Gene3D" id="3.30.750.70">
    <property type="entry name" value="4-hydroxybutyrate coenzyme like domains"/>
    <property type="match status" value="1"/>
</dbReference>
<dbReference type="EMBL" id="JACOGK010000047">
    <property type="protein sequence ID" value="MBC3537873.1"/>
    <property type="molecule type" value="Genomic_DNA"/>
</dbReference>